<keyword evidence="1" id="KW-1133">Transmembrane helix</keyword>
<evidence type="ECO:0008006" key="4">
    <source>
        <dbReference type="Google" id="ProtNLM"/>
    </source>
</evidence>
<dbReference type="EMBL" id="QLMA01000004">
    <property type="protein sequence ID" value="RAJ81936.1"/>
    <property type="molecule type" value="Genomic_DNA"/>
</dbReference>
<gene>
    <name evidence="2" type="ORF">CLV59_104161</name>
</gene>
<dbReference type="OrthoDB" id="636847at2"/>
<proteinExistence type="predicted"/>
<keyword evidence="3" id="KW-1185">Reference proteome</keyword>
<protein>
    <recommendedName>
        <fullName evidence="4">Dolichyl-phosphate-mannose-protein mannosyltransferase</fullName>
    </recommendedName>
</protein>
<feature type="transmembrane region" description="Helical" evidence="1">
    <location>
        <begin position="176"/>
        <end position="205"/>
    </location>
</feature>
<reference evidence="2 3" key="1">
    <citation type="submission" date="2018-06" db="EMBL/GenBank/DDBJ databases">
        <title>Genomic Encyclopedia of Archaeal and Bacterial Type Strains, Phase II (KMG-II): from individual species to whole genera.</title>
        <authorList>
            <person name="Goeker M."/>
        </authorList>
    </citation>
    <scope>NUCLEOTIDE SEQUENCE [LARGE SCALE GENOMIC DNA]</scope>
    <source>
        <strain evidence="2 3">DSM 29821</strain>
    </source>
</reference>
<keyword evidence="1" id="KW-0812">Transmembrane</keyword>
<name>A0A327W116_9BACT</name>
<feature type="transmembrane region" description="Helical" evidence="1">
    <location>
        <begin position="152"/>
        <end position="170"/>
    </location>
</feature>
<feature type="transmembrane region" description="Helical" evidence="1">
    <location>
        <begin position="418"/>
        <end position="439"/>
    </location>
</feature>
<feature type="transmembrane region" description="Helical" evidence="1">
    <location>
        <begin position="126"/>
        <end position="145"/>
    </location>
</feature>
<sequence>MNLISLFCQQPLLDRESVPFRQFVFQQPRNRKFLFAAIILTIVQFVLFKMLYPFPDFISDSSSYIDSNLEHLKVNLWPIGYSYFIAFIHWMSPSHVFLIAVQYLILQATLLYVFFSASYLLQLRPVNSTIFFIFLIVNPALLYLSNCVLSDTLFLSISMIIFMQYLWMFRRPKLSYLLIQGILIGVAFTIRYTAIYYPLVALLAIPFAHYKLPAKLMGIILPWVFILPFISYTQQQTKAITGTAEFSVFGGWQIANNALYMYGHIQVDSTQLPPEMRKLDRYAKIFFTKIAPTDKDLAELPGTYFIKMPNAILKPYLIINHKWGEHPTAKDMFKSWGTVSPVYNAYGKYLIKKYPFSFMRYYMWLNTKTYFSPHLEKFTNYNLGMKEMWASPQKWFQLESPAVYKVPPTYVFDLIGNLYKWLFAALNFYFAVSVIFLFTGRKKTSGSYVSFAGVWLAIFFVIINFGFSVFATPVVLRYQFIPMIIMVLFCLHINELSPSEDKPAAANA</sequence>
<evidence type="ECO:0000256" key="1">
    <source>
        <dbReference type="SAM" id="Phobius"/>
    </source>
</evidence>
<organism evidence="2 3">
    <name type="scientific">Chitinophaga dinghuensis</name>
    <dbReference type="NCBI Taxonomy" id="1539050"/>
    <lineage>
        <taxon>Bacteria</taxon>
        <taxon>Pseudomonadati</taxon>
        <taxon>Bacteroidota</taxon>
        <taxon>Chitinophagia</taxon>
        <taxon>Chitinophagales</taxon>
        <taxon>Chitinophagaceae</taxon>
        <taxon>Chitinophaga</taxon>
    </lineage>
</organism>
<accession>A0A327W116</accession>
<evidence type="ECO:0000313" key="2">
    <source>
        <dbReference type="EMBL" id="RAJ81936.1"/>
    </source>
</evidence>
<feature type="transmembrane region" description="Helical" evidence="1">
    <location>
        <begin position="212"/>
        <end position="232"/>
    </location>
</feature>
<keyword evidence="1" id="KW-0472">Membrane</keyword>
<feature type="transmembrane region" description="Helical" evidence="1">
    <location>
        <begin position="97"/>
        <end position="120"/>
    </location>
</feature>
<dbReference type="RefSeq" id="WP_111592498.1">
    <property type="nucleotide sequence ID" value="NZ_QLMA01000004.1"/>
</dbReference>
<evidence type="ECO:0000313" key="3">
    <source>
        <dbReference type="Proteomes" id="UP000249819"/>
    </source>
</evidence>
<comment type="caution">
    <text evidence="2">The sequence shown here is derived from an EMBL/GenBank/DDBJ whole genome shotgun (WGS) entry which is preliminary data.</text>
</comment>
<feature type="transmembrane region" description="Helical" evidence="1">
    <location>
        <begin position="451"/>
        <end position="470"/>
    </location>
</feature>
<dbReference type="Proteomes" id="UP000249819">
    <property type="component" value="Unassembled WGS sequence"/>
</dbReference>
<dbReference type="AlphaFoldDB" id="A0A327W116"/>
<feature type="transmembrane region" description="Helical" evidence="1">
    <location>
        <begin position="33"/>
        <end position="54"/>
    </location>
</feature>